<dbReference type="GO" id="GO:0032259">
    <property type="term" value="P:methylation"/>
    <property type="evidence" value="ECO:0007669"/>
    <property type="project" value="UniProtKB-KW"/>
</dbReference>
<proteinExistence type="predicted"/>
<reference evidence="5" key="1">
    <citation type="submission" date="2018-02" db="EMBL/GenBank/DDBJ databases">
        <authorList>
            <person name="Hausmann B."/>
        </authorList>
    </citation>
    <scope>NUCLEOTIDE SEQUENCE [LARGE SCALE GENOMIC DNA]</scope>
    <source>
        <strain evidence="5">Peat soil MAG SbA1</strain>
    </source>
</reference>
<dbReference type="PROSITE" id="PS51682">
    <property type="entry name" value="SAM_OMT_I"/>
    <property type="match status" value="1"/>
</dbReference>
<organism evidence="4 5">
    <name type="scientific">Candidatus Sulfotelmatobacter kueseliae</name>
    <dbReference type="NCBI Taxonomy" id="2042962"/>
    <lineage>
        <taxon>Bacteria</taxon>
        <taxon>Pseudomonadati</taxon>
        <taxon>Acidobacteriota</taxon>
        <taxon>Terriglobia</taxon>
        <taxon>Terriglobales</taxon>
        <taxon>Candidatus Korobacteraceae</taxon>
        <taxon>Candidatus Sulfotelmatobacter</taxon>
    </lineage>
</organism>
<dbReference type="AlphaFoldDB" id="A0A2U3K0I7"/>
<dbReference type="EMBL" id="OMOD01000018">
    <property type="protein sequence ID" value="SPF33109.1"/>
    <property type="molecule type" value="Genomic_DNA"/>
</dbReference>
<dbReference type="InterPro" id="IPR029063">
    <property type="entry name" value="SAM-dependent_MTases_sf"/>
</dbReference>
<keyword evidence="3" id="KW-0949">S-adenosyl-L-methionine</keyword>
<evidence type="ECO:0000256" key="1">
    <source>
        <dbReference type="ARBA" id="ARBA00022603"/>
    </source>
</evidence>
<evidence type="ECO:0000256" key="2">
    <source>
        <dbReference type="ARBA" id="ARBA00022679"/>
    </source>
</evidence>
<dbReference type="SUPFAM" id="SSF53335">
    <property type="entry name" value="S-adenosyl-L-methionine-dependent methyltransferases"/>
    <property type="match status" value="1"/>
</dbReference>
<keyword evidence="2 4" id="KW-0808">Transferase</keyword>
<dbReference type="PANTHER" id="PTHR10509:SF14">
    <property type="entry name" value="CAFFEOYL-COA O-METHYLTRANSFERASE 3-RELATED"/>
    <property type="match status" value="1"/>
</dbReference>
<keyword evidence="1 4" id="KW-0489">Methyltransferase</keyword>
<accession>A0A2U3K0I7</accession>
<dbReference type="InterPro" id="IPR002935">
    <property type="entry name" value="SAM_O-MeTrfase"/>
</dbReference>
<dbReference type="Pfam" id="PF01596">
    <property type="entry name" value="Methyltransf_3"/>
    <property type="match status" value="1"/>
</dbReference>
<name>A0A2U3K0I7_9BACT</name>
<dbReference type="Gene3D" id="3.40.50.150">
    <property type="entry name" value="Vaccinia Virus protein VP39"/>
    <property type="match status" value="1"/>
</dbReference>
<dbReference type="InterPro" id="IPR050362">
    <property type="entry name" value="Cation-dep_OMT"/>
</dbReference>
<dbReference type="GO" id="GO:0008171">
    <property type="term" value="F:O-methyltransferase activity"/>
    <property type="evidence" value="ECO:0007669"/>
    <property type="project" value="InterPro"/>
</dbReference>
<dbReference type="CDD" id="cd02440">
    <property type="entry name" value="AdoMet_MTases"/>
    <property type="match status" value="1"/>
</dbReference>
<dbReference type="OrthoDB" id="9799672at2"/>
<evidence type="ECO:0000313" key="4">
    <source>
        <dbReference type="EMBL" id="SPF33109.1"/>
    </source>
</evidence>
<dbReference type="GO" id="GO:0008757">
    <property type="term" value="F:S-adenosylmethionine-dependent methyltransferase activity"/>
    <property type="evidence" value="ECO:0007669"/>
    <property type="project" value="TreeGrafter"/>
</dbReference>
<gene>
    <name evidence="4" type="ORF">SBA1_1140021</name>
</gene>
<evidence type="ECO:0000256" key="3">
    <source>
        <dbReference type="ARBA" id="ARBA00022691"/>
    </source>
</evidence>
<dbReference type="PANTHER" id="PTHR10509">
    <property type="entry name" value="O-METHYLTRANSFERASE-RELATED"/>
    <property type="match status" value="1"/>
</dbReference>
<dbReference type="Proteomes" id="UP000238701">
    <property type="component" value="Unassembled WGS sequence"/>
</dbReference>
<evidence type="ECO:0000313" key="5">
    <source>
        <dbReference type="Proteomes" id="UP000238701"/>
    </source>
</evidence>
<protein>
    <submittedName>
        <fullName evidence="4">O-methyltransferase, family 3</fullName>
    </submittedName>
</protein>
<sequence>MTQNKKDGKPNWRHYNCTTAGPVDDYLYSMLPPRDAVLAEMEEYAAQHDVPIVGPAVGRVLEQMALMVNAGSVFELGSAIGYSTIWWAQAVGENGRVIYTDGDRKNAERARGYFDRAKVTSRITIHIGDALEFLSEQKQEFDVIFCDVDKEDYPRVLRLVPQRLRKGGLFITDNVLWSGRVAQKNATDAHTRAILEFNRKLYDSKEFYTTILPIRDGLAVAVKK</sequence>